<proteinExistence type="predicted"/>
<dbReference type="Proteomes" id="UP000887576">
    <property type="component" value="Unplaced"/>
</dbReference>
<evidence type="ECO:0000313" key="2">
    <source>
        <dbReference type="WBParaSite" id="JU765_v2.g5683.t1"/>
    </source>
</evidence>
<name>A0AC34RD76_9BILA</name>
<organism evidence="1 2">
    <name type="scientific">Panagrolaimus sp. JU765</name>
    <dbReference type="NCBI Taxonomy" id="591449"/>
    <lineage>
        <taxon>Eukaryota</taxon>
        <taxon>Metazoa</taxon>
        <taxon>Ecdysozoa</taxon>
        <taxon>Nematoda</taxon>
        <taxon>Chromadorea</taxon>
        <taxon>Rhabditida</taxon>
        <taxon>Tylenchina</taxon>
        <taxon>Panagrolaimomorpha</taxon>
        <taxon>Panagrolaimoidea</taxon>
        <taxon>Panagrolaimidae</taxon>
        <taxon>Panagrolaimus</taxon>
    </lineage>
</organism>
<dbReference type="WBParaSite" id="JU765_v2.g5683.t1">
    <property type="protein sequence ID" value="JU765_v2.g5683.t1"/>
    <property type="gene ID" value="JU765_v2.g5683"/>
</dbReference>
<reference evidence="2" key="1">
    <citation type="submission" date="2022-11" db="UniProtKB">
        <authorList>
            <consortium name="WormBaseParasite"/>
        </authorList>
    </citation>
    <scope>IDENTIFICATION</scope>
</reference>
<evidence type="ECO:0000313" key="1">
    <source>
        <dbReference type="Proteomes" id="UP000887576"/>
    </source>
</evidence>
<protein>
    <submittedName>
        <fullName evidence="2">Basic leucine zipper domain-containing protein</fullName>
    </submittedName>
</protein>
<sequence length="168" mass="19576">MNIRENELNFSQLSPLKDDLQQHGFCSSPTESVSSISSSSSSITTQSTKNCSLPELSDEELAQLSVRQLNLKLQGHDRQIVSALKQKRRTLKNRGYALNCRVRRIQNQIQLEADNVMLREQVRYLTETLHQLQNRLNYYEPNQNHQISLLHNHNNPNNVQNYENRINY</sequence>
<accession>A0AC34RD76</accession>